<proteinExistence type="predicted"/>
<gene>
    <name evidence="3" type="ORF">TT172_LOCUS908</name>
</gene>
<feature type="region of interest" description="Disordered" evidence="1">
    <location>
        <begin position="1"/>
        <end position="21"/>
    </location>
</feature>
<evidence type="ECO:0000313" key="3">
    <source>
        <dbReference type="EMBL" id="SPQ18489.1"/>
    </source>
</evidence>
<reference evidence="3 4" key="1">
    <citation type="submission" date="2018-04" db="EMBL/GenBank/DDBJ databases">
        <authorList>
            <person name="Huttner S."/>
            <person name="Dainat J."/>
        </authorList>
    </citation>
    <scope>NUCLEOTIDE SEQUENCE [LARGE SCALE GENOMIC DNA]</scope>
</reference>
<dbReference type="PANTHER" id="PTHR40636">
    <property type="entry name" value="CSBD-LIKE DOMAIN-CONTAINING PROTEIN"/>
    <property type="match status" value="1"/>
</dbReference>
<protein>
    <submittedName>
        <fullName evidence="3">35b9e94b-ded8-4da4-819d-63b1669b3250</fullName>
    </submittedName>
</protein>
<feature type="compositionally biased region" description="Low complexity" evidence="1">
    <location>
        <begin position="501"/>
        <end position="511"/>
    </location>
</feature>
<feature type="compositionally biased region" description="Basic residues" evidence="1">
    <location>
        <begin position="572"/>
        <end position="581"/>
    </location>
</feature>
<dbReference type="PANTHER" id="PTHR40636:SF1">
    <property type="entry name" value="CSBD-LIKE DOMAIN-CONTAINING PROTEIN"/>
    <property type="match status" value="1"/>
</dbReference>
<feature type="transmembrane region" description="Helical" evidence="2">
    <location>
        <begin position="160"/>
        <end position="185"/>
    </location>
</feature>
<feature type="transmembrane region" description="Helical" evidence="2">
    <location>
        <begin position="84"/>
        <end position="108"/>
    </location>
</feature>
<name>A0A3S4CZQ9_9PEZI</name>
<feature type="region of interest" description="Disordered" evidence="1">
    <location>
        <begin position="472"/>
        <end position="529"/>
    </location>
</feature>
<dbReference type="EMBL" id="OUUZ01000001">
    <property type="protein sequence ID" value="SPQ18489.1"/>
    <property type="molecule type" value="Genomic_DNA"/>
</dbReference>
<keyword evidence="2" id="KW-0812">Transmembrane</keyword>
<organism evidence="3 4">
    <name type="scientific">Thermothielavioides terrestris</name>
    <dbReference type="NCBI Taxonomy" id="2587410"/>
    <lineage>
        <taxon>Eukaryota</taxon>
        <taxon>Fungi</taxon>
        <taxon>Dikarya</taxon>
        <taxon>Ascomycota</taxon>
        <taxon>Pezizomycotina</taxon>
        <taxon>Sordariomycetes</taxon>
        <taxon>Sordariomycetidae</taxon>
        <taxon>Sordariales</taxon>
        <taxon>Chaetomiaceae</taxon>
        <taxon>Thermothielavioides</taxon>
    </lineage>
</organism>
<accession>A0A3S4CZQ9</accession>
<keyword evidence="2" id="KW-1133">Transmembrane helix</keyword>
<dbReference type="AlphaFoldDB" id="A0A3S4CZQ9"/>
<evidence type="ECO:0000256" key="1">
    <source>
        <dbReference type="SAM" id="MobiDB-lite"/>
    </source>
</evidence>
<feature type="region of interest" description="Disordered" evidence="1">
    <location>
        <begin position="566"/>
        <end position="644"/>
    </location>
</feature>
<feature type="transmembrane region" description="Helical" evidence="2">
    <location>
        <begin position="50"/>
        <end position="72"/>
    </location>
</feature>
<feature type="transmembrane region" description="Helical" evidence="2">
    <location>
        <begin position="120"/>
        <end position="140"/>
    </location>
</feature>
<evidence type="ECO:0000313" key="4">
    <source>
        <dbReference type="Proteomes" id="UP000289323"/>
    </source>
</evidence>
<sequence length="723" mass="77822">MNAVTLEAPGSLPGLEDTQNLPREDLGKRRCVPRIRAVGALGIKFNWAQVVCRFVAVAYELGTLGFIAWLYSYWRSEPTTRVDVLFPSFFPVIVGILMDGYEVVSLLFLNRREAVNPVAVCFDVAMIGVGIFCFLILGSVEPGAGERHASWVTDMDNAMIFMVVFCAIHAGFIVLAAGGVISIYCSASRRRRDAQLAKSQAEIVHHLHFVSSLFQHVAFTFDNCLHFVSSLLHHFPFTYDGILRFVSSLFHHFAFTFDERLHFVSILLHHFAFTCDGIPRFVSSVFRHFSISTMCIKVRDVCPNCGQVGNHLHLVKPCGNVAASTSVAPELGIPETFQPCDNTTTWWVHLGPMSPCSNPGCWNGQQYGYQVMSIEEFFTAVRQYLDEQGHSQGWTRADELTLLNLAFYINSQHLRTQFIQMAGGADPGLTPVQTPQIPRHFSAAISAANPVDGDYMAVDHFVADQHPALAYDSPVAGTQDGQDVGFPNLASQTPADPQPGASTAAQPPAEAAPDRGARRARRQQPWTEEAESILMEYHQRPGWSYERMAKELPQLRGRSAHALESKVQWLRGKNKMPRARRAGGAAAAAGCRPPDQAGSHPRRDDEDPGSDHPGAGLGAAAESGGGGGGMTDNNKKTTSGVTGAGKAVTSTVGNTVGGLANTVGGVVGAASRGLGETVTGATGGLGRPLGEGVANIGTGVERGAADVAKGVKDAGEWKKTDPK</sequence>
<evidence type="ECO:0000256" key="2">
    <source>
        <dbReference type="SAM" id="Phobius"/>
    </source>
</evidence>
<keyword evidence="2" id="KW-0472">Membrane</keyword>
<dbReference type="Proteomes" id="UP000289323">
    <property type="component" value="Unassembled WGS sequence"/>
</dbReference>